<proteinExistence type="predicted"/>
<dbReference type="EMBL" id="CP123498">
    <property type="protein sequence ID" value="WGL95472.1"/>
    <property type="molecule type" value="Genomic_DNA"/>
</dbReference>
<dbReference type="InterPro" id="IPR001031">
    <property type="entry name" value="Thioesterase"/>
</dbReference>
<sequence>MTQWVATKWENAFYLSDKSSDNAEISNTLFSIKLTGELNREIFMLAVSHALKQPSFQWTFLWQNELIKRQVEVSTKGEYYDFSQHHSPQQSGKDNLNTLYQQRLVPGVTPLFKWCLCYLGANDQQMEHVLNLVIHHLIIDGTSFRQLMCNVQRFYQLLIESQPLPEWPSPACYFTSEQPENSLTQSELALAEQRAQDLIGQQCQLILPRSSQQNEKVVSKMLSLPEYLAKSIQVLADQHNVTRHIILQAIFVGLLHRLSGQNAIFMLSPVSMRPTSHREEGGCWVNTVILGHHFTTDLSWSNLFEQIILQRKRWKEAKHIPLANIIGALRKQKKDHSLERFNLMFAETIALNHTYRFSDGVTACENYEFIESSNDLQLLYCQAENGEIHLRLNIAPSINQDGLFNAFMAQYQLALNTVLVNSDQRISDLQLLTPSMIANIHQRNATTVAWPAHTLAQQFYTHVLEQPDHIALIDDVTGQEWSYGQLHHLATHIAAHLNKTFTDPRQMIVMLHIEPLAKLVIAILAVQYAGMIYYCIDRSAPEERKAVMKGVVQPDLLLVDQPQMFALALPQLEISLLLEEAQASLLDAISPLSQRPKGSIEDLSHLIFTSGTTGTPKGVALSHRSVMSTLYQPLHLPMSQRVLYSANETFDCATLQLWSAWIHGATVITPERKAIADPQRMQQLIVNYQPDNIFLTTGLFDSYMQSGKAALFSTVDTLIFGGDVVNPTAVRAAQQAGVKNLFNIYGPAETCVYSFAYAAHGQINGPVPLGWVSNNMQVYILDSQQQHVPDGAIGELYFAGQGLALGYHHRPDLDKNAFVEISLPGTKQEKVRAYRSGDYGYWSEEGLIFVGRRDDQVKIRGYRVELKEVRLALEDVPGVILGVVIAPGEAGHRQLHGFYISNDALDSNQVRRELANKLPEYMVPRYLQQIEKMPLTVNGKFDLRALEAMRVIERPRNDKFIAPRNDIEMKLYTLFSQLFLNVTIDIHSHFFELGGSSLDALRLVNLVEKEIGQLLSLTELIRYPTIEQLAVLLRTRARDSQPQNTRAENLMTFRDGKRHLICIHPGGGTAYCYLKLANALNGNLGIHGIQAQGLKEGESFLPSFDAMADHYLTQIEHLVSQPHILCGWSLGGLMALLMARKLQQRGFHHSKIIMFDTGYPYPEMVRCIPQMGLDEFKQKLCRFDGIFPEIREEDIDRYHRLYNHHRLLLTGITEVPHFSGRAWLIQVRDKEYTFDIERAAASWRQVIPQLVALPTSGNHWSLMDPPHVQKVAAMVEDIMAKHCQEMAEDVCL</sequence>
<dbReference type="Gene3D" id="3.40.50.12780">
    <property type="entry name" value="N-terminal domain of ligase-like"/>
    <property type="match status" value="1"/>
</dbReference>
<dbReference type="InterPro" id="IPR020845">
    <property type="entry name" value="AMP-binding_CS"/>
</dbReference>
<dbReference type="SMART" id="SM00823">
    <property type="entry name" value="PKS_PP"/>
    <property type="match status" value="1"/>
</dbReference>
<name>A0AA95GB97_9GAMM</name>
<evidence type="ECO:0000259" key="4">
    <source>
        <dbReference type="PROSITE" id="PS50075"/>
    </source>
</evidence>
<dbReference type="SMART" id="SM00824">
    <property type="entry name" value="PKS_TE"/>
    <property type="match status" value="1"/>
</dbReference>
<evidence type="ECO:0000313" key="5">
    <source>
        <dbReference type="EMBL" id="WGL95472.1"/>
    </source>
</evidence>
<evidence type="ECO:0000313" key="6">
    <source>
        <dbReference type="Proteomes" id="UP001177597"/>
    </source>
</evidence>
<dbReference type="Pfam" id="PF00550">
    <property type="entry name" value="PP-binding"/>
    <property type="match status" value="1"/>
</dbReference>
<dbReference type="SUPFAM" id="SSF52777">
    <property type="entry name" value="CoA-dependent acyltransferases"/>
    <property type="match status" value="2"/>
</dbReference>
<protein>
    <submittedName>
        <fullName evidence="5">Alpha/beta fold hydrolase</fullName>
    </submittedName>
</protein>
<dbReference type="InterPro" id="IPR036736">
    <property type="entry name" value="ACP-like_sf"/>
</dbReference>
<dbReference type="PROSITE" id="PS50075">
    <property type="entry name" value="CARRIER"/>
    <property type="match status" value="1"/>
</dbReference>
<dbReference type="GO" id="GO:0044550">
    <property type="term" value="P:secondary metabolite biosynthetic process"/>
    <property type="evidence" value="ECO:0007669"/>
    <property type="project" value="TreeGrafter"/>
</dbReference>
<comment type="cofactor">
    <cofactor evidence="1">
        <name>pantetheine 4'-phosphate</name>
        <dbReference type="ChEBI" id="CHEBI:47942"/>
    </cofactor>
</comment>
<dbReference type="PANTHER" id="PTHR45527">
    <property type="entry name" value="NONRIBOSOMAL PEPTIDE SYNTHETASE"/>
    <property type="match status" value="1"/>
</dbReference>
<gene>
    <name evidence="5" type="ORF">QE207_02250</name>
</gene>
<dbReference type="InterPro" id="IPR000873">
    <property type="entry name" value="AMP-dep_synth/lig_dom"/>
</dbReference>
<evidence type="ECO:0000256" key="3">
    <source>
        <dbReference type="ARBA" id="ARBA00022553"/>
    </source>
</evidence>
<dbReference type="InterPro" id="IPR042099">
    <property type="entry name" value="ANL_N_sf"/>
</dbReference>
<dbReference type="Gene3D" id="3.40.50.1820">
    <property type="entry name" value="alpha/beta hydrolase"/>
    <property type="match status" value="1"/>
</dbReference>
<dbReference type="Proteomes" id="UP001177597">
    <property type="component" value="Chromosome"/>
</dbReference>
<dbReference type="InterPro" id="IPR023213">
    <property type="entry name" value="CAT-like_dom_sf"/>
</dbReference>
<dbReference type="Pfam" id="PF00668">
    <property type="entry name" value="Condensation"/>
    <property type="match status" value="1"/>
</dbReference>
<dbReference type="RefSeq" id="WP_280629395.1">
    <property type="nucleotide sequence ID" value="NZ_CP123498.1"/>
</dbReference>
<dbReference type="Gene3D" id="3.30.559.10">
    <property type="entry name" value="Chloramphenicol acetyltransferase-like domain"/>
    <property type="match status" value="1"/>
</dbReference>
<dbReference type="GO" id="GO:0031177">
    <property type="term" value="F:phosphopantetheine binding"/>
    <property type="evidence" value="ECO:0007669"/>
    <property type="project" value="InterPro"/>
</dbReference>
<dbReference type="Pfam" id="PF00501">
    <property type="entry name" value="AMP-binding"/>
    <property type="match status" value="1"/>
</dbReference>
<dbReference type="SUPFAM" id="SSF56801">
    <property type="entry name" value="Acetyl-CoA synthetase-like"/>
    <property type="match status" value="1"/>
</dbReference>
<keyword evidence="3" id="KW-0597">Phosphoprotein</keyword>
<dbReference type="CDD" id="cd05930">
    <property type="entry name" value="A_NRPS"/>
    <property type="match status" value="1"/>
</dbReference>
<evidence type="ECO:0000256" key="2">
    <source>
        <dbReference type="ARBA" id="ARBA00022450"/>
    </source>
</evidence>
<dbReference type="Gene3D" id="1.10.1200.10">
    <property type="entry name" value="ACP-like"/>
    <property type="match status" value="1"/>
</dbReference>
<dbReference type="Gene3D" id="3.30.559.30">
    <property type="entry name" value="Nonribosomal peptide synthetase, condensation domain"/>
    <property type="match status" value="1"/>
</dbReference>
<keyword evidence="2" id="KW-0596">Phosphopantetheine</keyword>
<dbReference type="SUPFAM" id="SSF53474">
    <property type="entry name" value="alpha/beta-Hydrolases"/>
    <property type="match status" value="1"/>
</dbReference>
<reference evidence="5" key="1">
    <citation type="submission" date="2023-04" db="EMBL/GenBank/DDBJ databases">
        <title>Genome dynamics across the evolutionary transition to endosymbiosis.</title>
        <authorList>
            <person name="Siozios S."/>
            <person name="Nadal-Jimenez P."/>
            <person name="Azagi T."/>
            <person name="Sprong H."/>
            <person name="Frost C.L."/>
            <person name="Parratt S.R."/>
            <person name="Taylor G."/>
            <person name="Brettell L."/>
            <person name="Lew K.C."/>
            <person name="Croft L."/>
            <person name="King K.C."/>
            <person name="Brockhurst M.A."/>
            <person name="Hypsa V."/>
            <person name="Novakova E."/>
            <person name="Darby A.C."/>
            <person name="Hurst G.D.D."/>
        </authorList>
    </citation>
    <scope>NUCLEOTIDE SEQUENCE</scope>
    <source>
        <strain evidence="5">AIh</strain>
    </source>
</reference>
<dbReference type="InterPro" id="IPR006162">
    <property type="entry name" value="Ppantetheine_attach_site"/>
</dbReference>
<dbReference type="SUPFAM" id="SSF47336">
    <property type="entry name" value="ACP-like"/>
    <property type="match status" value="1"/>
</dbReference>
<dbReference type="Pfam" id="PF00975">
    <property type="entry name" value="Thioesterase"/>
    <property type="match status" value="1"/>
</dbReference>
<dbReference type="InterPro" id="IPR020806">
    <property type="entry name" value="PKS_PP-bd"/>
</dbReference>
<dbReference type="InterPro" id="IPR001242">
    <property type="entry name" value="Condensation_dom"/>
</dbReference>
<dbReference type="PROSITE" id="PS00455">
    <property type="entry name" value="AMP_BINDING"/>
    <property type="match status" value="1"/>
</dbReference>
<dbReference type="InterPro" id="IPR029058">
    <property type="entry name" value="AB_hydrolase_fold"/>
</dbReference>
<dbReference type="PANTHER" id="PTHR45527:SF1">
    <property type="entry name" value="FATTY ACID SYNTHASE"/>
    <property type="match status" value="1"/>
</dbReference>
<keyword evidence="5" id="KW-0378">Hydrolase</keyword>
<dbReference type="GO" id="GO:0043041">
    <property type="term" value="P:amino acid activation for nonribosomal peptide biosynthetic process"/>
    <property type="evidence" value="ECO:0007669"/>
    <property type="project" value="TreeGrafter"/>
</dbReference>
<organism evidence="5 6">
    <name type="scientific">Arsenophonus nasoniae</name>
    <name type="common">son-killer infecting Nasonia vitripennis</name>
    <dbReference type="NCBI Taxonomy" id="638"/>
    <lineage>
        <taxon>Bacteria</taxon>
        <taxon>Pseudomonadati</taxon>
        <taxon>Pseudomonadota</taxon>
        <taxon>Gammaproteobacteria</taxon>
        <taxon>Enterobacterales</taxon>
        <taxon>Morganellaceae</taxon>
        <taxon>Arsenophonus</taxon>
    </lineage>
</organism>
<dbReference type="GO" id="GO:0005737">
    <property type="term" value="C:cytoplasm"/>
    <property type="evidence" value="ECO:0007669"/>
    <property type="project" value="TreeGrafter"/>
</dbReference>
<dbReference type="InterPro" id="IPR009081">
    <property type="entry name" value="PP-bd_ACP"/>
</dbReference>
<feature type="domain" description="Carrier" evidence="4">
    <location>
        <begin position="962"/>
        <end position="1037"/>
    </location>
</feature>
<dbReference type="PROSITE" id="PS00012">
    <property type="entry name" value="PHOSPHOPANTETHEINE"/>
    <property type="match status" value="1"/>
</dbReference>
<dbReference type="Gene3D" id="3.30.300.30">
    <property type="match status" value="1"/>
</dbReference>
<dbReference type="InterPro" id="IPR045851">
    <property type="entry name" value="AMP-bd_C_sf"/>
</dbReference>
<dbReference type="GO" id="GO:0016787">
    <property type="term" value="F:hydrolase activity"/>
    <property type="evidence" value="ECO:0007669"/>
    <property type="project" value="UniProtKB-KW"/>
</dbReference>
<dbReference type="InterPro" id="IPR020802">
    <property type="entry name" value="TesA-like"/>
</dbReference>
<evidence type="ECO:0000256" key="1">
    <source>
        <dbReference type="ARBA" id="ARBA00001957"/>
    </source>
</evidence>
<accession>A0AA95GB97</accession>